<gene>
    <name evidence="2" type="ORF">ABOD76_01915</name>
</gene>
<sequence>MTHDANDPANTAAQGGPLKQPEPPSQEALTQHANEGDGPFGADMQHLLGGTRHDADTAHDGSPYSTGTQATSGESVTPQDPRSTINGHAGQEQASSDQDPSP</sequence>
<accession>A0AAU7U682</accession>
<geneLocation type="plasmid" evidence="2">
    <name>pDson01</name>
</geneLocation>
<feature type="region of interest" description="Disordered" evidence="1">
    <location>
        <begin position="1"/>
        <end position="102"/>
    </location>
</feature>
<keyword evidence="2" id="KW-0614">Plasmid</keyword>
<evidence type="ECO:0000313" key="2">
    <source>
        <dbReference type="EMBL" id="XBV83831.1"/>
    </source>
</evidence>
<name>A0AAU7U682_9DEIO</name>
<reference evidence="2" key="1">
    <citation type="submission" date="2024-06" db="EMBL/GenBank/DDBJ databases">
        <title>Draft Genome Sequence of Deinococcus sonorensis Type Strain KR-87, a Biofilm Producing Representative of the Genus Deinococcus.</title>
        <authorList>
            <person name="Boren L.S."/>
            <person name="Grosso R.A."/>
            <person name="Hugenberg-Cox A.N."/>
            <person name="Hill J.T.E."/>
            <person name="Albert C.M."/>
            <person name="Tuohy J.M."/>
        </authorList>
    </citation>
    <scope>NUCLEOTIDE SEQUENCE</scope>
    <source>
        <strain evidence="2">KR-87</strain>
        <plasmid evidence="2">pDson01</plasmid>
    </source>
</reference>
<dbReference type="RefSeq" id="WP_350241608.1">
    <property type="nucleotide sequence ID" value="NZ_CP158297.1"/>
</dbReference>
<proteinExistence type="predicted"/>
<dbReference type="AlphaFoldDB" id="A0AAU7U682"/>
<organism evidence="2">
    <name type="scientific">Deinococcus sonorensis KR-87</name>
    <dbReference type="NCBI Taxonomy" id="694439"/>
    <lineage>
        <taxon>Bacteria</taxon>
        <taxon>Thermotogati</taxon>
        <taxon>Deinococcota</taxon>
        <taxon>Deinococci</taxon>
        <taxon>Deinococcales</taxon>
        <taxon>Deinococcaceae</taxon>
        <taxon>Deinococcus</taxon>
    </lineage>
</organism>
<evidence type="ECO:0008006" key="3">
    <source>
        <dbReference type="Google" id="ProtNLM"/>
    </source>
</evidence>
<protein>
    <recommendedName>
        <fullName evidence="3">M-like protein</fullName>
    </recommendedName>
</protein>
<feature type="compositionally biased region" description="Polar residues" evidence="1">
    <location>
        <begin position="63"/>
        <end position="102"/>
    </location>
</feature>
<dbReference type="KEGG" id="dsc:ABOD76_01915"/>
<dbReference type="EMBL" id="CP158297">
    <property type="protein sequence ID" value="XBV83831.1"/>
    <property type="molecule type" value="Genomic_DNA"/>
</dbReference>
<evidence type="ECO:0000256" key="1">
    <source>
        <dbReference type="SAM" id="MobiDB-lite"/>
    </source>
</evidence>